<evidence type="ECO:0000313" key="1">
    <source>
        <dbReference type="EMBL" id="KAJ2793722.1"/>
    </source>
</evidence>
<reference evidence="1" key="1">
    <citation type="submission" date="2022-07" db="EMBL/GenBank/DDBJ databases">
        <title>Phylogenomic reconstructions and comparative analyses of Kickxellomycotina fungi.</title>
        <authorList>
            <person name="Reynolds N.K."/>
            <person name="Stajich J.E."/>
            <person name="Barry K."/>
            <person name="Grigoriev I.V."/>
            <person name="Crous P."/>
            <person name="Smith M.E."/>
        </authorList>
    </citation>
    <scope>NUCLEOTIDE SEQUENCE</scope>
    <source>
        <strain evidence="1">BCRC 34780</strain>
    </source>
</reference>
<keyword evidence="2" id="KW-1185">Reference proteome</keyword>
<organism evidence="1 2">
    <name type="scientific">Coemansia helicoidea</name>
    <dbReference type="NCBI Taxonomy" id="1286919"/>
    <lineage>
        <taxon>Eukaryota</taxon>
        <taxon>Fungi</taxon>
        <taxon>Fungi incertae sedis</taxon>
        <taxon>Zoopagomycota</taxon>
        <taxon>Kickxellomycotina</taxon>
        <taxon>Kickxellomycetes</taxon>
        <taxon>Kickxellales</taxon>
        <taxon>Kickxellaceae</taxon>
        <taxon>Coemansia</taxon>
    </lineage>
</organism>
<name>A0ACC1KRG7_9FUNG</name>
<sequence length="372" mass="38971">MHEGSSVASLLASTARPVKDIILETRDLLTTTTARLAERSLPSELASAGDPGTYSLKLLPGAASRGAQSAYYLGESIRVAWQAPAGHSRRDWIGIYPVTANFSNQITTASSKGCYVYIHPDSNLLAEMVVGDSVFAGAVKGAATRSKDGAARKRASDPANVLRGEALFSSTALPFRVGTYELRLHHGGTHAVLVQSKPFEIAVCDSGDIVRVLGCGDAAPAASSDQPRCNGDGDADGNGAGSTAMGDIESLAQALLIVANKAFAVTDSRATLIADGADSALAEPDAGRDVTVQTDVIEPLLSVHDSFAVDAVLDEKRARRFGYAIKEYFGVEFSPDVLVHAAKHSATVHDVARRIAEARRALSTYSSGSIKT</sequence>
<proteinExistence type="predicted"/>
<protein>
    <submittedName>
        <fullName evidence="1">Phosphatidylethanolamine N-methyltransferase</fullName>
        <ecNumber evidence="1">2.1.1.17</ecNumber>
    </submittedName>
</protein>
<keyword evidence="1" id="KW-0808">Transferase</keyword>
<keyword evidence="1" id="KW-0489">Methyltransferase</keyword>
<comment type="caution">
    <text evidence="1">The sequence shown here is derived from an EMBL/GenBank/DDBJ whole genome shotgun (WGS) entry which is preliminary data.</text>
</comment>
<gene>
    <name evidence="1" type="primary">CHO2_2</name>
    <name evidence="1" type="ORF">H4R21_005781</name>
</gene>
<dbReference type="Proteomes" id="UP001140087">
    <property type="component" value="Unassembled WGS sequence"/>
</dbReference>
<dbReference type="EMBL" id="JANBUN010002770">
    <property type="protein sequence ID" value="KAJ2793722.1"/>
    <property type="molecule type" value="Genomic_DNA"/>
</dbReference>
<dbReference type="EC" id="2.1.1.17" evidence="1"/>
<evidence type="ECO:0000313" key="2">
    <source>
        <dbReference type="Proteomes" id="UP001140087"/>
    </source>
</evidence>
<accession>A0ACC1KRG7</accession>